<dbReference type="Proteomes" id="UP000240608">
    <property type="component" value="Unassembled WGS sequence"/>
</dbReference>
<accession>A0A2T4D6V9</accession>
<evidence type="ECO:0000313" key="1">
    <source>
        <dbReference type="EMBL" id="PTB89547.1"/>
    </source>
</evidence>
<organism evidence="1 2">
    <name type="scientific">Marivirga lumbricoides</name>
    <dbReference type="NCBI Taxonomy" id="1046115"/>
    <lineage>
        <taxon>Bacteria</taxon>
        <taxon>Pseudomonadati</taxon>
        <taxon>Bacteroidota</taxon>
        <taxon>Cytophagia</taxon>
        <taxon>Cytophagales</taxon>
        <taxon>Marivirgaceae</taxon>
        <taxon>Marivirga</taxon>
    </lineage>
</organism>
<reference evidence="1 2" key="1">
    <citation type="submission" date="2018-03" db="EMBL/GenBank/DDBJ databases">
        <title>Cross-interface Injection: A General Nanoliter Liquid Handling Method Applied to Single Cells Genome Amplification Automated Nanoliter Liquid Handling Applied to Single Cell Multiple Displacement Amplification.</title>
        <authorList>
            <person name="Yun J."/>
            <person name="Xu P."/>
            <person name="Xu J."/>
            <person name="Dai X."/>
            <person name="Wang Y."/>
            <person name="Zheng X."/>
            <person name="Cao C."/>
            <person name="Yi Q."/>
            <person name="Zhu Y."/>
            <person name="Wang L."/>
            <person name="Dong Z."/>
            <person name="Huang Y."/>
            <person name="Huang L."/>
            <person name="Du W."/>
        </authorList>
    </citation>
    <scope>NUCLEOTIDE SEQUENCE [LARGE SCALE GENOMIC DNA]</scope>
    <source>
        <strain evidence="1 2">Z-D1-2</strain>
    </source>
</reference>
<sequence length="120" mass="13615">MNQVGLGKYAGGFAPKGVGETPWITSLDFQFQQETPGFVEGHKGVFYFTISNLLNLIDSSKGSVRRMQFTTNSIVDFGGLDSEGRYIYEKPFSTPTYSNWDQYEPEQSTWRIKLGVSYKF</sequence>
<comment type="caution">
    <text evidence="1">The sequence shown here is derived from an EMBL/GenBank/DDBJ whole genome shotgun (WGS) entry which is preliminary data.</text>
</comment>
<protein>
    <recommendedName>
        <fullName evidence="3">TonB-dependent receptor-like beta-barrel domain-containing protein</fullName>
    </recommendedName>
</protein>
<dbReference type="AlphaFoldDB" id="A0A2T4D6V9"/>
<evidence type="ECO:0008006" key="3">
    <source>
        <dbReference type="Google" id="ProtNLM"/>
    </source>
</evidence>
<evidence type="ECO:0000313" key="2">
    <source>
        <dbReference type="Proteomes" id="UP000240608"/>
    </source>
</evidence>
<gene>
    <name evidence="1" type="ORF">C9994_17485</name>
</gene>
<proteinExistence type="predicted"/>
<dbReference type="EMBL" id="PYVU01000690">
    <property type="protein sequence ID" value="PTB89547.1"/>
    <property type="molecule type" value="Genomic_DNA"/>
</dbReference>
<name>A0A2T4D6V9_9BACT</name>